<evidence type="ECO:0000259" key="4">
    <source>
        <dbReference type="Pfam" id="PF13579"/>
    </source>
</evidence>
<gene>
    <name evidence="5" type="ORF">H0B56_05860</name>
</gene>
<dbReference type="InterPro" id="IPR028098">
    <property type="entry name" value="Glyco_trans_4-like_N"/>
</dbReference>
<evidence type="ECO:0000256" key="1">
    <source>
        <dbReference type="ARBA" id="ARBA00022676"/>
    </source>
</evidence>
<proteinExistence type="predicted"/>
<accession>A0A838A1N4</accession>
<dbReference type="RefSeq" id="WP_180891911.1">
    <property type="nucleotide sequence ID" value="NZ_JACCKD010000002.1"/>
</dbReference>
<dbReference type="InterPro" id="IPR001296">
    <property type="entry name" value="Glyco_trans_1"/>
</dbReference>
<dbReference type="Gene3D" id="3.40.50.2000">
    <property type="entry name" value="Glycogen Phosphorylase B"/>
    <property type="match status" value="2"/>
</dbReference>
<evidence type="ECO:0000313" key="6">
    <source>
        <dbReference type="Proteomes" id="UP000582974"/>
    </source>
</evidence>
<dbReference type="GO" id="GO:0016757">
    <property type="term" value="F:glycosyltransferase activity"/>
    <property type="evidence" value="ECO:0007669"/>
    <property type="project" value="UniProtKB-KW"/>
</dbReference>
<dbReference type="Pfam" id="PF13579">
    <property type="entry name" value="Glyco_trans_4_4"/>
    <property type="match status" value="1"/>
</dbReference>
<comment type="caution">
    <text evidence="5">The sequence shown here is derived from an EMBL/GenBank/DDBJ whole genome shotgun (WGS) entry which is preliminary data.</text>
</comment>
<evidence type="ECO:0000313" key="5">
    <source>
        <dbReference type="EMBL" id="MBA0125063.1"/>
    </source>
</evidence>
<dbReference type="SUPFAM" id="SSF53756">
    <property type="entry name" value="UDP-Glycosyltransferase/glycogen phosphorylase"/>
    <property type="match status" value="1"/>
</dbReference>
<keyword evidence="6" id="KW-1185">Reference proteome</keyword>
<dbReference type="AlphaFoldDB" id="A0A838A1N4"/>
<feature type="domain" description="Glycosyltransferase subfamily 4-like N-terminal" evidence="4">
    <location>
        <begin position="16"/>
        <end position="169"/>
    </location>
</feature>
<keyword evidence="1" id="KW-0328">Glycosyltransferase</keyword>
<dbReference type="Proteomes" id="UP000582974">
    <property type="component" value="Unassembled WGS sequence"/>
</dbReference>
<keyword evidence="2 5" id="KW-0808">Transferase</keyword>
<dbReference type="PANTHER" id="PTHR12526:SF510">
    <property type="entry name" value="D-INOSITOL 3-PHOSPHATE GLYCOSYLTRANSFERASE"/>
    <property type="match status" value="1"/>
</dbReference>
<organism evidence="5 6">
    <name type="scientific">Haloechinothrix aidingensis</name>
    <dbReference type="NCBI Taxonomy" id="2752311"/>
    <lineage>
        <taxon>Bacteria</taxon>
        <taxon>Bacillati</taxon>
        <taxon>Actinomycetota</taxon>
        <taxon>Actinomycetes</taxon>
        <taxon>Pseudonocardiales</taxon>
        <taxon>Pseudonocardiaceae</taxon>
        <taxon>Haloechinothrix</taxon>
    </lineage>
</organism>
<sequence>MKFAHYYPGAAGEHSGVVAAIAQWTHAMLDAAEQVVVLHHGAPPEPARYGAAELRQVRDIGRGRPTRVPVGLDKALHDVDVLVLHEAWFTANLVAARAARRAGVPYVVVPHGVFEPTWIGYLRQPRRLRRALEASVLRGAAAAHVWFPAEAEHVRRIEPATRCVIAPPGFDVPAERWRPGGDYLAWYGRYAVRNKGIDMLLYALSTLPAACRPRLRMHGVDYEGGLAYTKGLVDALGLGDWVRVSGPIRGADKRDFVLGSAGFVHPSRWDCIPIAVAENLALGVPCLVSDRINLAPALSAERAALVTELDTDMLAAGLIELSERGAELSGRGREFVTNHLSWRDIVPHYLDQIEDVIGVGAR</sequence>
<evidence type="ECO:0000259" key="3">
    <source>
        <dbReference type="Pfam" id="PF00534"/>
    </source>
</evidence>
<dbReference type="EMBL" id="JACCKD010000002">
    <property type="protein sequence ID" value="MBA0125063.1"/>
    <property type="molecule type" value="Genomic_DNA"/>
</dbReference>
<dbReference type="Pfam" id="PF00534">
    <property type="entry name" value="Glycos_transf_1"/>
    <property type="match status" value="1"/>
</dbReference>
<name>A0A838A1N4_9PSEU</name>
<evidence type="ECO:0000256" key="2">
    <source>
        <dbReference type="ARBA" id="ARBA00022679"/>
    </source>
</evidence>
<reference evidence="5 6" key="1">
    <citation type="submission" date="2020-07" db="EMBL/GenBank/DDBJ databases">
        <title>Genome of Haloechinothrix sp.</title>
        <authorList>
            <person name="Tang S.-K."/>
            <person name="Yang L."/>
            <person name="Zhu W.-Y."/>
        </authorList>
    </citation>
    <scope>NUCLEOTIDE SEQUENCE [LARGE SCALE GENOMIC DNA]</scope>
    <source>
        <strain evidence="5 6">YIM 98757</strain>
    </source>
</reference>
<feature type="domain" description="Glycosyl transferase family 1" evidence="3">
    <location>
        <begin position="191"/>
        <end position="324"/>
    </location>
</feature>
<dbReference type="PANTHER" id="PTHR12526">
    <property type="entry name" value="GLYCOSYLTRANSFERASE"/>
    <property type="match status" value="1"/>
</dbReference>
<protein>
    <submittedName>
        <fullName evidence="5">Glycosyltransferase</fullName>
    </submittedName>
</protein>